<dbReference type="PROSITE" id="PS50977">
    <property type="entry name" value="HTH_TETR_2"/>
    <property type="match status" value="1"/>
</dbReference>
<sequence>MMDILHLKEKPMTREEKKKANQQRMIDAAVHLFSKKPFTDVSMRDIAKYAEVSPALIYKYFDDQQHLYMEAIKVEGQKLIGKLTPFHQLSELVEQYICYMFKDEVLFQMMVYFMLEANERRPTIPIHNEIAGLMKLFESALKPLFPVDTRREAQLLFSTLNGLLITYKNYSTLTTEQALHRINSLSKLYISHLQTTN</sequence>
<gene>
    <name evidence="6" type="ORF">HMPREF9372_1556</name>
</gene>
<organism evidence="6 7">
    <name type="scientific">Sporosarcina newyorkensis 2681</name>
    <dbReference type="NCBI Taxonomy" id="1027292"/>
    <lineage>
        <taxon>Bacteria</taxon>
        <taxon>Bacillati</taxon>
        <taxon>Bacillota</taxon>
        <taxon>Bacilli</taxon>
        <taxon>Bacillales</taxon>
        <taxon>Caryophanaceae</taxon>
        <taxon>Sporosarcina</taxon>
    </lineage>
</organism>
<keyword evidence="3" id="KW-0804">Transcription</keyword>
<feature type="DNA-binding region" description="H-T-H motif" evidence="4">
    <location>
        <begin position="42"/>
        <end position="61"/>
    </location>
</feature>
<dbReference type="OrthoDB" id="5366068at2"/>
<name>F9DRX6_9BACL</name>
<evidence type="ECO:0000313" key="6">
    <source>
        <dbReference type="EMBL" id="EGQ26405.1"/>
    </source>
</evidence>
<evidence type="ECO:0000256" key="3">
    <source>
        <dbReference type="ARBA" id="ARBA00023163"/>
    </source>
</evidence>
<evidence type="ECO:0000256" key="2">
    <source>
        <dbReference type="ARBA" id="ARBA00023125"/>
    </source>
</evidence>
<dbReference type="Gene3D" id="1.10.357.10">
    <property type="entry name" value="Tetracycline Repressor, domain 2"/>
    <property type="match status" value="1"/>
</dbReference>
<accession>F9DRX6</accession>
<proteinExistence type="predicted"/>
<dbReference type="GO" id="GO:0003700">
    <property type="term" value="F:DNA-binding transcription factor activity"/>
    <property type="evidence" value="ECO:0007669"/>
    <property type="project" value="TreeGrafter"/>
</dbReference>
<dbReference type="SUPFAM" id="SSF46689">
    <property type="entry name" value="Homeodomain-like"/>
    <property type="match status" value="1"/>
</dbReference>
<dbReference type="eggNOG" id="COG1309">
    <property type="taxonomic scope" value="Bacteria"/>
</dbReference>
<dbReference type="AlphaFoldDB" id="F9DRX6"/>
<evidence type="ECO:0000313" key="7">
    <source>
        <dbReference type="Proteomes" id="UP000005316"/>
    </source>
</evidence>
<dbReference type="EMBL" id="AFPZ01000044">
    <property type="protein sequence ID" value="EGQ26405.1"/>
    <property type="molecule type" value="Genomic_DNA"/>
</dbReference>
<dbReference type="Proteomes" id="UP000005316">
    <property type="component" value="Unassembled WGS sequence"/>
</dbReference>
<dbReference type="PANTHER" id="PTHR30055:SF234">
    <property type="entry name" value="HTH-TYPE TRANSCRIPTIONAL REGULATOR BETI"/>
    <property type="match status" value="1"/>
</dbReference>
<dbReference type="PANTHER" id="PTHR30055">
    <property type="entry name" value="HTH-TYPE TRANSCRIPTIONAL REGULATOR RUTR"/>
    <property type="match status" value="1"/>
</dbReference>
<dbReference type="STRING" id="759851.SAMN04244570_2031"/>
<dbReference type="InterPro" id="IPR050109">
    <property type="entry name" value="HTH-type_TetR-like_transc_reg"/>
</dbReference>
<evidence type="ECO:0000256" key="1">
    <source>
        <dbReference type="ARBA" id="ARBA00023015"/>
    </source>
</evidence>
<dbReference type="PRINTS" id="PR00455">
    <property type="entry name" value="HTHTETR"/>
</dbReference>
<protein>
    <submittedName>
        <fullName evidence="6">TetR family transcriptional regulator</fullName>
    </submittedName>
</protein>
<evidence type="ECO:0000256" key="4">
    <source>
        <dbReference type="PROSITE-ProRule" id="PRU00335"/>
    </source>
</evidence>
<feature type="domain" description="HTH tetR-type" evidence="5">
    <location>
        <begin position="19"/>
        <end position="79"/>
    </location>
</feature>
<keyword evidence="2 4" id="KW-0238">DNA-binding</keyword>
<dbReference type="HOGENOM" id="CLU_114027_0_0_9"/>
<evidence type="ECO:0000259" key="5">
    <source>
        <dbReference type="PROSITE" id="PS50977"/>
    </source>
</evidence>
<dbReference type="InterPro" id="IPR001647">
    <property type="entry name" value="HTH_TetR"/>
</dbReference>
<comment type="caution">
    <text evidence="6">The sequence shown here is derived from an EMBL/GenBank/DDBJ whole genome shotgun (WGS) entry which is preliminary data.</text>
</comment>
<reference evidence="6 7" key="1">
    <citation type="submission" date="2011-04" db="EMBL/GenBank/DDBJ databases">
        <authorList>
            <person name="Muzny D."/>
            <person name="Qin X."/>
            <person name="Deng J."/>
            <person name="Jiang H."/>
            <person name="Liu Y."/>
            <person name="Qu J."/>
            <person name="Song X.-Z."/>
            <person name="Zhang L."/>
            <person name="Thornton R."/>
            <person name="Coyle M."/>
            <person name="Francisco L."/>
            <person name="Jackson L."/>
            <person name="Javaid M."/>
            <person name="Korchina V."/>
            <person name="Kovar C."/>
            <person name="Mata R."/>
            <person name="Mathew T."/>
            <person name="Ngo R."/>
            <person name="Nguyen L."/>
            <person name="Nguyen N."/>
            <person name="Okwuonu G."/>
            <person name="Ongeri F."/>
            <person name="Pham C."/>
            <person name="Simmons D."/>
            <person name="Wilczek-Boney K."/>
            <person name="Hale W."/>
            <person name="Jakkamsetti A."/>
            <person name="Pham P."/>
            <person name="Ruth R."/>
            <person name="San Lucas F."/>
            <person name="Warren J."/>
            <person name="Zhang J."/>
            <person name="Zhao Z."/>
            <person name="Zhou C."/>
            <person name="Zhu D."/>
            <person name="Lee S."/>
            <person name="Bess C."/>
            <person name="Blankenburg K."/>
            <person name="Forbes L."/>
            <person name="Fu Q."/>
            <person name="Gubbala S."/>
            <person name="Hirani K."/>
            <person name="Jayaseelan J.C."/>
            <person name="Lara F."/>
            <person name="Munidasa M."/>
            <person name="Palculict T."/>
            <person name="Patil S."/>
            <person name="Pu L.-L."/>
            <person name="Saada N."/>
            <person name="Tang L."/>
            <person name="Weissenberger G."/>
            <person name="Zhu Y."/>
            <person name="Hemphill L."/>
            <person name="Shang Y."/>
            <person name="Youmans B."/>
            <person name="Ayvaz T."/>
            <person name="Ross M."/>
            <person name="Santibanez J."/>
            <person name="Aqrawi P."/>
            <person name="Gross S."/>
            <person name="Joshi V."/>
            <person name="Fowler G."/>
            <person name="Nazareth L."/>
            <person name="Reid J."/>
            <person name="Worley K."/>
            <person name="Petrosino J."/>
            <person name="Highlander S."/>
            <person name="Gibbs R."/>
        </authorList>
    </citation>
    <scope>NUCLEOTIDE SEQUENCE [LARGE SCALE GENOMIC DNA]</scope>
    <source>
        <strain evidence="6 7">2681</strain>
    </source>
</reference>
<dbReference type="InterPro" id="IPR009057">
    <property type="entry name" value="Homeodomain-like_sf"/>
</dbReference>
<dbReference type="Pfam" id="PF00440">
    <property type="entry name" value="TetR_N"/>
    <property type="match status" value="1"/>
</dbReference>
<keyword evidence="1" id="KW-0805">Transcription regulation</keyword>
<dbReference type="GO" id="GO:0000976">
    <property type="term" value="F:transcription cis-regulatory region binding"/>
    <property type="evidence" value="ECO:0007669"/>
    <property type="project" value="TreeGrafter"/>
</dbReference>